<accession>A0A9P5NW94</accession>
<evidence type="ECO:0000256" key="1">
    <source>
        <dbReference type="SAM" id="MobiDB-lite"/>
    </source>
</evidence>
<proteinExistence type="predicted"/>
<reference evidence="2" key="1">
    <citation type="submission" date="2020-11" db="EMBL/GenBank/DDBJ databases">
        <authorList>
            <consortium name="DOE Joint Genome Institute"/>
            <person name="Ahrendt S."/>
            <person name="Riley R."/>
            <person name="Andreopoulos W."/>
            <person name="LaButti K."/>
            <person name="Pangilinan J."/>
            <person name="Ruiz-duenas F.J."/>
            <person name="Barrasa J.M."/>
            <person name="Sanchez-Garcia M."/>
            <person name="Camarero S."/>
            <person name="Miyauchi S."/>
            <person name="Serrano A."/>
            <person name="Linde D."/>
            <person name="Babiker R."/>
            <person name="Drula E."/>
            <person name="Ayuso-Fernandez I."/>
            <person name="Pacheco R."/>
            <person name="Padilla G."/>
            <person name="Ferreira P."/>
            <person name="Barriuso J."/>
            <person name="Kellner H."/>
            <person name="Castanera R."/>
            <person name="Alfaro M."/>
            <person name="Ramirez L."/>
            <person name="Pisabarro A.G."/>
            <person name="Kuo A."/>
            <person name="Tritt A."/>
            <person name="Lipzen A."/>
            <person name="He G."/>
            <person name="Yan M."/>
            <person name="Ng V."/>
            <person name="Cullen D."/>
            <person name="Martin F."/>
            <person name="Rosso M.-N."/>
            <person name="Henrissat B."/>
            <person name="Hibbett D."/>
            <person name="Martinez A.T."/>
            <person name="Grigoriev I.V."/>
        </authorList>
    </citation>
    <scope>NUCLEOTIDE SEQUENCE</scope>
    <source>
        <strain evidence="2">AH 44721</strain>
    </source>
</reference>
<organism evidence="2 3">
    <name type="scientific">Gymnopilus junonius</name>
    <name type="common">Spectacular rustgill mushroom</name>
    <name type="synonym">Gymnopilus spectabilis subsp. junonius</name>
    <dbReference type="NCBI Taxonomy" id="109634"/>
    <lineage>
        <taxon>Eukaryota</taxon>
        <taxon>Fungi</taxon>
        <taxon>Dikarya</taxon>
        <taxon>Basidiomycota</taxon>
        <taxon>Agaricomycotina</taxon>
        <taxon>Agaricomycetes</taxon>
        <taxon>Agaricomycetidae</taxon>
        <taxon>Agaricales</taxon>
        <taxon>Agaricineae</taxon>
        <taxon>Hymenogastraceae</taxon>
        <taxon>Gymnopilus</taxon>
    </lineage>
</organism>
<evidence type="ECO:0008006" key="4">
    <source>
        <dbReference type="Google" id="ProtNLM"/>
    </source>
</evidence>
<dbReference type="EMBL" id="JADNYJ010000011">
    <property type="protein sequence ID" value="KAF8908566.1"/>
    <property type="molecule type" value="Genomic_DNA"/>
</dbReference>
<gene>
    <name evidence="2" type="ORF">CPB84DRAFT_1674304</name>
</gene>
<name>A0A9P5NW94_GYMJU</name>
<protein>
    <recommendedName>
        <fullName evidence="4">Phosphate transporter</fullName>
    </recommendedName>
</protein>
<feature type="region of interest" description="Disordered" evidence="1">
    <location>
        <begin position="1"/>
        <end position="27"/>
    </location>
</feature>
<dbReference type="OrthoDB" id="433512at2759"/>
<evidence type="ECO:0000313" key="2">
    <source>
        <dbReference type="EMBL" id="KAF8908566.1"/>
    </source>
</evidence>
<evidence type="ECO:0000313" key="3">
    <source>
        <dbReference type="Proteomes" id="UP000724874"/>
    </source>
</evidence>
<dbReference type="AlphaFoldDB" id="A0A9P5NW94"/>
<dbReference type="InterPro" id="IPR036259">
    <property type="entry name" value="MFS_trans_sf"/>
</dbReference>
<sequence>MAQELVGAKPEPSPTNQHRSALDDFEKNDGRPAFFLTRAELKLLTIAGVGFFLDGGVAYDLFIINPVTIMLQYRLYGGGNLPANLEGFVKASANIGSVIGQFLFGTWLSVRIDVIRY</sequence>
<keyword evidence="3" id="KW-1185">Reference proteome</keyword>
<dbReference type="Gene3D" id="1.20.1250.20">
    <property type="entry name" value="MFS general substrate transporter like domains"/>
    <property type="match status" value="1"/>
</dbReference>
<comment type="caution">
    <text evidence="2">The sequence shown here is derived from an EMBL/GenBank/DDBJ whole genome shotgun (WGS) entry which is preliminary data.</text>
</comment>
<dbReference type="Proteomes" id="UP000724874">
    <property type="component" value="Unassembled WGS sequence"/>
</dbReference>